<dbReference type="GO" id="GO:0016055">
    <property type="term" value="P:Wnt signaling pathway"/>
    <property type="evidence" value="ECO:0007669"/>
    <property type="project" value="UniProtKB-KW"/>
</dbReference>
<feature type="region of interest" description="Disordered" evidence="3">
    <location>
        <begin position="865"/>
        <end position="891"/>
    </location>
</feature>
<feature type="compositionally biased region" description="Polar residues" evidence="3">
    <location>
        <begin position="1509"/>
        <end position="1522"/>
    </location>
</feature>
<feature type="compositionally biased region" description="Basic and acidic residues" evidence="3">
    <location>
        <begin position="1668"/>
        <end position="1682"/>
    </location>
</feature>
<feature type="region of interest" description="Disordered" evidence="3">
    <location>
        <begin position="266"/>
        <end position="292"/>
    </location>
</feature>
<feature type="region of interest" description="Disordered" evidence="3">
    <location>
        <begin position="1821"/>
        <end position="1853"/>
    </location>
</feature>
<feature type="compositionally biased region" description="Basic and acidic residues" evidence="3">
    <location>
        <begin position="1"/>
        <end position="13"/>
    </location>
</feature>
<feature type="compositionally biased region" description="Basic and acidic residues" evidence="3">
    <location>
        <begin position="2239"/>
        <end position="2257"/>
    </location>
</feature>
<dbReference type="InterPro" id="IPR000225">
    <property type="entry name" value="Armadillo"/>
</dbReference>
<feature type="region of interest" description="Disordered" evidence="3">
    <location>
        <begin position="2142"/>
        <end position="2547"/>
    </location>
</feature>
<dbReference type="GO" id="GO:0005881">
    <property type="term" value="C:cytoplasmic microtubule"/>
    <property type="evidence" value="ECO:0007669"/>
    <property type="project" value="TreeGrafter"/>
</dbReference>
<accession>A0AAV1YXC7</accession>
<evidence type="ECO:0000256" key="3">
    <source>
        <dbReference type="SAM" id="MobiDB-lite"/>
    </source>
</evidence>
<comment type="similarity">
    <text evidence="1">Belongs to the adenomatous polyposis coli (APC) family.</text>
</comment>
<feature type="compositionally biased region" description="Polar residues" evidence="3">
    <location>
        <begin position="865"/>
        <end position="878"/>
    </location>
</feature>
<evidence type="ECO:0000256" key="1">
    <source>
        <dbReference type="ARBA" id="ARBA00009051"/>
    </source>
</evidence>
<dbReference type="GO" id="GO:0090090">
    <property type="term" value="P:negative regulation of canonical Wnt signaling pathway"/>
    <property type="evidence" value="ECO:0007669"/>
    <property type="project" value="TreeGrafter"/>
</dbReference>
<feature type="region of interest" description="Disordered" evidence="3">
    <location>
        <begin position="914"/>
        <end position="945"/>
    </location>
</feature>
<dbReference type="GO" id="GO:0016477">
    <property type="term" value="P:cell migration"/>
    <property type="evidence" value="ECO:0007669"/>
    <property type="project" value="TreeGrafter"/>
</dbReference>
<dbReference type="InterPro" id="IPR026818">
    <property type="entry name" value="Apc_fam"/>
</dbReference>
<feature type="compositionally biased region" description="Polar residues" evidence="3">
    <location>
        <begin position="1563"/>
        <end position="1584"/>
    </location>
</feature>
<dbReference type="Pfam" id="PF18797">
    <property type="entry name" value="APC_rep"/>
    <property type="match status" value="1"/>
</dbReference>
<feature type="compositionally biased region" description="Polar residues" evidence="3">
    <location>
        <begin position="2508"/>
        <end position="2529"/>
    </location>
</feature>
<dbReference type="SUPFAM" id="SSF48371">
    <property type="entry name" value="ARM repeat"/>
    <property type="match status" value="1"/>
</dbReference>
<feature type="region of interest" description="Disordered" evidence="3">
    <location>
        <begin position="1496"/>
        <end position="1682"/>
    </location>
</feature>
<evidence type="ECO:0000313" key="4">
    <source>
        <dbReference type="EMBL" id="CAL1263737.1"/>
    </source>
</evidence>
<gene>
    <name evidence="4" type="ORF">LARSCL_LOCUS1643</name>
</gene>
<feature type="compositionally biased region" description="Polar residues" evidence="3">
    <location>
        <begin position="1652"/>
        <end position="1664"/>
    </location>
</feature>
<dbReference type="Proteomes" id="UP001497382">
    <property type="component" value="Unassembled WGS sequence"/>
</dbReference>
<dbReference type="InterPro" id="IPR016024">
    <property type="entry name" value="ARM-type_fold"/>
</dbReference>
<feature type="compositionally biased region" description="Pro residues" evidence="3">
    <location>
        <begin position="1023"/>
        <end position="1032"/>
    </location>
</feature>
<evidence type="ECO:0000256" key="2">
    <source>
        <dbReference type="ARBA" id="ARBA00022687"/>
    </source>
</evidence>
<dbReference type="InterPro" id="IPR041257">
    <property type="entry name" value="APC_rep"/>
</dbReference>
<feature type="compositionally biased region" description="Polar residues" evidence="3">
    <location>
        <begin position="1535"/>
        <end position="1551"/>
    </location>
</feature>
<dbReference type="GO" id="GO:0001708">
    <property type="term" value="P:cell fate specification"/>
    <property type="evidence" value="ECO:0007669"/>
    <property type="project" value="TreeGrafter"/>
</dbReference>
<dbReference type="EMBL" id="CAXIEN010000010">
    <property type="protein sequence ID" value="CAL1263737.1"/>
    <property type="molecule type" value="Genomic_DNA"/>
</dbReference>
<dbReference type="GO" id="GO:0030877">
    <property type="term" value="C:beta-catenin destruction complex"/>
    <property type="evidence" value="ECO:0007669"/>
    <property type="project" value="TreeGrafter"/>
</dbReference>
<protein>
    <recommendedName>
        <fullName evidence="6">Adenomatous polyposis coli protein</fullName>
    </recommendedName>
</protein>
<comment type="caution">
    <text evidence="4">The sequence shown here is derived from an EMBL/GenBank/DDBJ whole genome shotgun (WGS) entry which is preliminary data.</text>
</comment>
<sequence>MAEFTGCKDDSSETKNSVSPSQVTKRSNIRLGAGAPFIHDSIRGRGSSFTHSEYSQLHVPQRQQYVYNSPYHIPLIEESAPVPGSDLIYDADRPGTPAPGDQRELIIDDAPSRLYRNSLGDEDSIVDSSEYQRDSYVVDRHLPGGISRDPSLAFPPTTAPPTSPSQLYAFLLQRNIRPSEYPVSEPRPRASVPNHLEWSSNIYQSRISHQNDYRRDLRDYRERERTSYGRLISNARPRYDHYSHVDRRPFLNQNYTRLPYNMVRIKNSNDDDDKESNSMNGFTEDDEGNHECHDLRHSSAPGLDHTSASVDEFHQNGTLPMGTASGPLANGMPSLGTIYQGEWPMHRALWMSGPSSIGEKDPLDGFGGDDTESIMSFSSTTATLSARRPHAHQLGTKVEMVYSLLSMLGSCNKEDMSRTLLEMSSNQDSCIAMRQSGCLPLLIQLLHGSDGDQLLSEQRSSENVKWAVREARRRASQALHNIVHAHPDDRRGRREARVLRLLEQIRDYSDFLRDLDSSNVDFSHNENLDLHPGPAIAALMKLSFDEEHRHAMCQLGGLQAIAELIQADHEVHGNTSDQFCVTVRRYAGMALTNLTFGDGNNKALLCSMKPFMQALVAQLHSPNEDLRQVTASVLRNLSWRADASSKQILREVGVVTTLMKAAMEALKESTLKSILSALWNLSAHCSMNKADICEVEGALEFLVSTLTYKSSSSTLSIIENGGGILRNISSHIAVREDYRAVLRKHKCLQTLLSHLKSPSLTIVSNACGTLWNLSARCAEDQQMLWEMGAVGMLRNLIHSKHKMISMGSSAALKNLLSARPEGIALGLGSHSENGHHMNGGLSNMPSLLVRKQRALAADLDENLSETCDNIDSPKTSPTPGGDYSKKFSYDPNGLDRKPQYLSFLPGRMYHSINGHVGSPVRVPRSESKDSLGSNRSEPPHYKAQRDRFRIFVNNNRSIPLDCKAIQEKPAEWKEKTNLPFEGNSNVVLQMFRHLQNGSNSSPSSDIQTNGHSELSVNEEKPPIRPNSLPPPRRGVGLSRNRIADRNGFHNGLHHPEVENSFDTSRANGYHPESVNSSHDQIDNTDFSELLEIPGNKRTFPNSKQDLGMLSGKGQSNTWKNSLAQNQEERILLNEQRDKIKNVVMRHKKSIDTLSSSTTTLSKEVVSDDQSVDQTPLVISRCSSLSSLTSCFQHSARSSWVSDVSQRTSAIISPSDLPDSPGYCASEERHHISEFTDKIPEADAHSLIRPRPAWPMSSLPSNDSLPSSIKRMSLDSDVFVNSNEAMHSETITDQSETLDILESPASSKTPPSRPQNSPFSPEKDQYSSQESSSSHENEHQHQDEDKDNDLVAACINLGMPRNADHTQQINTSLHSKLTDLFSSISYSRSNIPVKSRLTQSFPAPSKPDTTSQNYLQNIPGTSHSSNLRTSRNLTHSDGTICDDNDNLLIHSGNNQNQCEDAFSSQNESSESKKVISEAFLSKCLNVCKKYPALSHKSSFDQAESRLPSKVKTSIPQIVRTENPSFDIEQHPRQLHIKSQNLPVYTGYSSGSRLKTDSEQRPSVHGNSSSTEDNISEENILSSSPSACDESEGQDSDYLTRAPHSRAGEAILRNNKVRSRKTKANRRSMEIRPPSEQSSEDDNKNVFSRGIDIVSSQAPTHSISVPSSESEEKMKEDERTKEKVSRGVIPDLLEGAAYQNGLSRETDHRPLGGCIAKSNIPRNMTDSMELRRGALMIAAELEEGIEDYTHSSTSFDLENMKPPSCMAEMSMTSSGLSDLLSNGNGCYISGKRAVDRRRNIKRSKKINGSHRFVFKSVRQTIAKTLDPSRQKEKSEKPVSTSTSMENISMKSSGTSDLIENINPPSILDDLSMTNSCASLNSISSDILESRSQSLADPRSNSEMFQRLNAAAAMVQVYSRELSNIMTGSMKSSCNSDCLDLVKPPSIFQDIAEVTMEDGTEMLSDPLVSDFELEEELPHDDEPSIEPSTETVHSPCILSARYQDRSTENLNSSVDGDSLLDREHFPAKQISSLVREPQNNSPLSSIQNPSLFTDDEMSSGFFSNLTTDDHCSVDKDDNYDSNIPSSSPPAARRGPRIVKPINRDTIRQMQEKKIAEKTVKSIRGKASVSSPRNLLQQVTTARIMSVNKAKTSSPSVSGVRPTRTSALRASQNKQTNIKGSGGRMSPRAFLSKPPPAVTRTPNKITKQPSPKTSSSGTSDPKLSNGDIEPKRPHPLVKQNTFTKDETTPKVPADTDDHNNNDKVCNGKVTSPLSSEAKVPDRKLSLSSVTSGVPASSMSLQRKLSAPIQRKGEKPGIPTSPSSQSITKIPEKKSPSGSNLSGRGISAVGSRTTSTNSLSSVSSNSLSVKKQNSQKDVPSKISSIWKRSESSSSANSPVTDSSTADKQLPGSARGKVNVTKSVPLRCSSVTTPPVQQKGIPRSSTYEKIPKTNQSDSAKPPNRGTPQVTGGSFKPRQPLNNATKNAKKLPNVPSKPSGGPRIVKPVAKPHAITSKSLRQSGSYTPFSGSYSLSSGPPACISSGKSYGSSQDSKVSIPLVTAPFAYMAENGNDTSDGRKAGDASCVDSQGRRGTDCQIFDRKKSDSEDSDRENV</sequence>
<keyword evidence="2" id="KW-0879">Wnt signaling pathway</keyword>
<name>A0AAV1YXC7_9ARAC</name>
<dbReference type="GO" id="GO:0007389">
    <property type="term" value="P:pattern specification process"/>
    <property type="evidence" value="ECO:0007669"/>
    <property type="project" value="TreeGrafter"/>
</dbReference>
<dbReference type="GO" id="GO:0007026">
    <property type="term" value="P:negative regulation of microtubule depolymerization"/>
    <property type="evidence" value="ECO:0007669"/>
    <property type="project" value="TreeGrafter"/>
</dbReference>
<feature type="compositionally biased region" description="Low complexity" evidence="3">
    <location>
        <begin position="2536"/>
        <end position="2547"/>
    </location>
</feature>
<dbReference type="GO" id="GO:0008017">
    <property type="term" value="F:microtubule binding"/>
    <property type="evidence" value="ECO:0007669"/>
    <property type="project" value="TreeGrafter"/>
</dbReference>
<dbReference type="SMART" id="SM00185">
    <property type="entry name" value="ARM"/>
    <property type="match status" value="7"/>
</dbReference>
<feature type="compositionally biased region" description="Polar residues" evidence="3">
    <location>
        <begin position="1835"/>
        <end position="1853"/>
    </location>
</feature>
<dbReference type="PANTHER" id="PTHR12607">
    <property type="entry name" value="ADENOMATOUS POLYPOSIS COLI PROTEIN FAMILY"/>
    <property type="match status" value="1"/>
</dbReference>
<dbReference type="GO" id="GO:0007399">
    <property type="term" value="P:nervous system development"/>
    <property type="evidence" value="ECO:0007669"/>
    <property type="project" value="TreeGrafter"/>
</dbReference>
<feature type="compositionally biased region" description="Polar residues" evidence="3">
    <location>
        <begin position="2142"/>
        <end position="2175"/>
    </location>
</feature>
<feature type="region of interest" description="Disordered" evidence="3">
    <location>
        <begin position="2562"/>
        <end position="2608"/>
    </location>
</feature>
<feature type="compositionally biased region" description="Polar residues" evidence="3">
    <location>
        <begin position="2196"/>
        <end position="2218"/>
    </location>
</feature>
<dbReference type="Pfam" id="PF00514">
    <property type="entry name" value="Arm"/>
    <property type="match status" value="1"/>
</dbReference>
<feature type="region of interest" description="Disordered" evidence="3">
    <location>
        <begin position="2070"/>
        <end position="2103"/>
    </location>
</feature>
<feature type="compositionally biased region" description="Polar residues" evidence="3">
    <location>
        <begin position="1303"/>
        <end position="1318"/>
    </location>
</feature>
<dbReference type="GO" id="GO:0008013">
    <property type="term" value="F:beta-catenin binding"/>
    <property type="evidence" value="ECO:0007669"/>
    <property type="project" value="InterPro"/>
</dbReference>
<dbReference type="GO" id="GO:0045295">
    <property type="term" value="F:gamma-catenin binding"/>
    <property type="evidence" value="ECO:0007669"/>
    <property type="project" value="TreeGrafter"/>
</dbReference>
<feature type="compositionally biased region" description="Basic and acidic residues" evidence="3">
    <location>
        <begin position="1332"/>
        <end position="1343"/>
    </location>
</feature>
<dbReference type="FunFam" id="1.25.10.10:FF:000305">
    <property type="entry name" value="Adenomatous polyposis coli"/>
    <property type="match status" value="1"/>
</dbReference>
<feature type="region of interest" description="Disordered" evidence="3">
    <location>
        <begin position="995"/>
        <end position="1065"/>
    </location>
</feature>
<feature type="compositionally biased region" description="Low complexity" evidence="3">
    <location>
        <begin position="2348"/>
        <end position="2389"/>
    </location>
</feature>
<feature type="compositionally biased region" description="Basic and acidic residues" evidence="3">
    <location>
        <begin position="1824"/>
        <end position="1834"/>
    </location>
</feature>
<reference evidence="4 5" key="1">
    <citation type="submission" date="2024-04" db="EMBL/GenBank/DDBJ databases">
        <authorList>
            <person name="Rising A."/>
            <person name="Reimegard J."/>
            <person name="Sonavane S."/>
            <person name="Akerstrom W."/>
            <person name="Nylinder S."/>
            <person name="Hedman E."/>
            <person name="Kallberg Y."/>
        </authorList>
    </citation>
    <scope>NUCLEOTIDE SEQUENCE [LARGE SCALE GENOMIC DNA]</scope>
</reference>
<dbReference type="Gene3D" id="1.25.10.10">
    <property type="entry name" value="Leucine-rich Repeat Variant"/>
    <property type="match status" value="1"/>
</dbReference>
<feature type="region of interest" description="Disordered" evidence="3">
    <location>
        <begin position="1301"/>
        <end position="1344"/>
    </location>
</feature>
<feature type="compositionally biased region" description="Polar residues" evidence="3">
    <location>
        <begin position="2437"/>
        <end position="2452"/>
    </location>
</feature>
<proteinExistence type="inferred from homology"/>
<feature type="compositionally biased region" description="Polar residues" evidence="3">
    <location>
        <begin position="14"/>
        <end position="26"/>
    </location>
</feature>
<feature type="compositionally biased region" description="Polar residues" evidence="3">
    <location>
        <begin position="2390"/>
        <end position="2401"/>
    </location>
</feature>
<keyword evidence="5" id="KW-1185">Reference proteome</keyword>
<feature type="region of interest" description="Disordered" evidence="3">
    <location>
        <begin position="1"/>
        <end position="30"/>
    </location>
</feature>
<dbReference type="InterPro" id="IPR011989">
    <property type="entry name" value="ARM-like"/>
</dbReference>
<feature type="compositionally biased region" description="Basic residues" evidence="3">
    <location>
        <begin position="1613"/>
        <end position="1624"/>
    </location>
</feature>
<dbReference type="GO" id="GO:0016342">
    <property type="term" value="C:catenin complex"/>
    <property type="evidence" value="ECO:0007669"/>
    <property type="project" value="TreeGrafter"/>
</dbReference>
<feature type="compositionally biased region" description="Basic and acidic residues" evidence="3">
    <location>
        <begin position="1041"/>
        <end position="1057"/>
    </location>
</feature>
<organism evidence="4 5">
    <name type="scientific">Larinioides sclopetarius</name>
    <dbReference type="NCBI Taxonomy" id="280406"/>
    <lineage>
        <taxon>Eukaryota</taxon>
        <taxon>Metazoa</taxon>
        <taxon>Ecdysozoa</taxon>
        <taxon>Arthropoda</taxon>
        <taxon>Chelicerata</taxon>
        <taxon>Arachnida</taxon>
        <taxon>Araneae</taxon>
        <taxon>Araneomorphae</taxon>
        <taxon>Entelegynae</taxon>
        <taxon>Araneoidea</taxon>
        <taxon>Araneidae</taxon>
        <taxon>Larinioides</taxon>
    </lineage>
</organism>
<feature type="compositionally biased region" description="Basic and acidic residues" evidence="3">
    <location>
        <begin position="2583"/>
        <end position="2608"/>
    </location>
</feature>
<dbReference type="PANTHER" id="PTHR12607:SF12">
    <property type="entry name" value="APC-LIKE, ISOFORM A-RELATED"/>
    <property type="match status" value="1"/>
</dbReference>
<evidence type="ECO:0000313" key="5">
    <source>
        <dbReference type="Proteomes" id="UP001497382"/>
    </source>
</evidence>
<evidence type="ECO:0008006" key="6">
    <source>
        <dbReference type="Google" id="ProtNLM"/>
    </source>
</evidence>
<feature type="compositionally biased region" description="Polar residues" evidence="3">
    <location>
        <begin position="2281"/>
        <end position="2298"/>
    </location>
</feature>
<feature type="compositionally biased region" description="Polar residues" evidence="3">
    <location>
        <begin position="995"/>
        <end position="1015"/>
    </location>
</feature>